<reference evidence="4 5" key="1">
    <citation type="journal article" date="2021" name="Sci. Rep.">
        <title>The genome of the diatom Chaetoceros tenuissimus carries an ancient integrated fragment of an extant virus.</title>
        <authorList>
            <person name="Hongo Y."/>
            <person name="Kimura K."/>
            <person name="Takaki Y."/>
            <person name="Yoshida Y."/>
            <person name="Baba S."/>
            <person name="Kobayashi G."/>
            <person name="Nagasaki K."/>
            <person name="Hano T."/>
            <person name="Tomaru Y."/>
        </authorList>
    </citation>
    <scope>NUCLEOTIDE SEQUENCE [LARGE SCALE GENOMIC DNA]</scope>
    <source>
        <strain evidence="4 5">NIES-3715</strain>
    </source>
</reference>
<dbReference type="Pfam" id="PF09409">
    <property type="entry name" value="PUB"/>
    <property type="match status" value="1"/>
</dbReference>
<gene>
    <name evidence="4" type="ORF">CTEN210_06073</name>
</gene>
<evidence type="ECO:0000313" key="4">
    <source>
        <dbReference type="EMBL" id="GFH49597.1"/>
    </source>
</evidence>
<proteinExistence type="predicted"/>
<keyword evidence="1" id="KW-0175">Coiled coil</keyword>
<dbReference type="SMART" id="SM00580">
    <property type="entry name" value="PUG"/>
    <property type="match status" value="1"/>
</dbReference>
<name>A0AAD3CPC9_9STRA</name>
<dbReference type="InterPro" id="IPR036339">
    <property type="entry name" value="PUB-like_dom_sf"/>
</dbReference>
<protein>
    <recommendedName>
        <fullName evidence="3">PUB domain-containing protein</fullName>
    </recommendedName>
</protein>
<dbReference type="EMBL" id="BLLK01000038">
    <property type="protein sequence ID" value="GFH49597.1"/>
    <property type="molecule type" value="Genomic_DNA"/>
</dbReference>
<dbReference type="AlphaFoldDB" id="A0AAD3CPC9"/>
<feature type="region of interest" description="Disordered" evidence="2">
    <location>
        <begin position="169"/>
        <end position="196"/>
    </location>
</feature>
<evidence type="ECO:0000313" key="5">
    <source>
        <dbReference type="Proteomes" id="UP001054902"/>
    </source>
</evidence>
<evidence type="ECO:0000256" key="1">
    <source>
        <dbReference type="SAM" id="Coils"/>
    </source>
</evidence>
<feature type="domain" description="PUB" evidence="3">
    <location>
        <begin position="269"/>
        <end position="341"/>
    </location>
</feature>
<dbReference type="CDD" id="cd09212">
    <property type="entry name" value="PUB"/>
    <property type="match status" value="1"/>
</dbReference>
<dbReference type="SUPFAM" id="SSF143503">
    <property type="entry name" value="PUG domain-like"/>
    <property type="match status" value="1"/>
</dbReference>
<organism evidence="4 5">
    <name type="scientific">Chaetoceros tenuissimus</name>
    <dbReference type="NCBI Taxonomy" id="426638"/>
    <lineage>
        <taxon>Eukaryota</taxon>
        <taxon>Sar</taxon>
        <taxon>Stramenopiles</taxon>
        <taxon>Ochrophyta</taxon>
        <taxon>Bacillariophyta</taxon>
        <taxon>Coscinodiscophyceae</taxon>
        <taxon>Chaetocerotophycidae</taxon>
        <taxon>Chaetocerotales</taxon>
        <taxon>Chaetocerotaceae</taxon>
        <taxon>Chaetoceros</taxon>
    </lineage>
</organism>
<feature type="coiled-coil region" evidence="1">
    <location>
        <begin position="69"/>
        <end position="96"/>
    </location>
</feature>
<dbReference type="Gene3D" id="1.20.58.2190">
    <property type="match status" value="1"/>
</dbReference>
<keyword evidence="5" id="KW-1185">Reference proteome</keyword>
<accession>A0AAD3CPC9</accession>
<comment type="caution">
    <text evidence="4">The sequence shown here is derived from an EMBL/GenBank/DDBJ whole genome shotgun (WGS) entry which is preliminary data.</text>
</comment>
<sequence length="367" mass="42371">MELRNSEAKIDELTQTYKSLANWTIAEGTAVTKTLRPWKDLFALTGAKDEGDTSVMDEESTTCGENLSAKEMLDKLKDLEEKIVGLEDVTTKFRQRMAMKDPVTNKPRYGEKTMTRVKALLRSYDTLKLALDEIHGNENERKANSTASSSLVASLTHEVNSSEAMKIAQKEEEERNAMEQKEMTEKLQREEEERLKREKLQEELRLQREREELAARAEVARRQRIEAEDRAAREEYERERAYIDSVPKGGDGVRAMLERLRKGCPEKSDFDVAIDALYTLFTQIASRPEEEKFRRVRRDHPKFNQDIGRHDGGTEVLIAAGFRFAEVEGVKCLFSREPDLETDMDGWTSWFDLIKETVSIIEEEMMK</sequence>
<evidence type="ECO:0000256" key="2">
    <source>
        <dbReference type="SAM" id="MobiDB-lite"/>
    </source>
</evidence>
<evidence type="ECO:0000259" key="3">
    <source>
        <dbReference type="Pfam" id="PF09409"/>
    </source>
</evidence>
<dbReference type="Proteomes" id="UP001054902">
    <property type="component" value="Unassembled WGS sequence"/>
</dbReference>
<dbReference type="InterPro" id="IPR018997">
    <property type="entry name" value="PUB_domain"/>
</dbReference>